<dbReference type="Proteomes" id="UP000568380">
    <property type="component" value="Unassembled WGS sequence"/>
</dbReference>
<comment type="caution">
    <text evidence="2">The sequence shown here is derived from an EMBL/GenBank/DDBJ whole genome shotgun (WGS) entry which is preliminary data.</text>
</comment>
<proteinExistence type="predicted"/>
<feature type="domain" description="ATP-dependent DNA ligase family profile" evidence="1">
    <location>
        <begin position="1"/>
        <end position="82"/>
    </location>
</feature>
<dbReference type="Pfam" id="PF01068">
    <property type="entry name" value="DNA_ligase_A_M"/>
    <property type="match status" value="1"/>
</dbReference>
<keyword evidence="2" id="KW-0436">Ligase</keyword>
<dbReference type="AlphaFoldDB" id="A0A7W8EJC3"/>
<dbReference type="GO" id="GO:0005524">
    <property type="term" value="F:ATP binding"/>
    <property type="evidence" value="ECO:0007669"/>
    <property type="project" value="InterPro"/>
</dbReference>
<evidence type="ECO:0000313" key="2">
    <source>
        <dbReference type="EMBL" id="MBB5081504.1"/>
    </source>
</evidence>
<dbReference type="SUPFAM" id="SSF56091">
    <property type="entry name" value="DNA ligase/mRNA capping enzyme, catalytic domain"/>
    <property type="match status" value="1"/>
</dbReference>
<dbReference type="GO" id="GO:0006281">
    <property type="term" value="P:DNA repair"/>
    <property type="evidence" value="ECO:0007669"/>
    <property type="project" value="InterPro"/>
</dbReference>
<organism evidence="2 3">
    <name type="scientific">Nonomuraea endophytica</name>
    <dbReference type="NCBI Taxonomy" id="714136"/>
    <lineage>
        <taxon>Bacteria</taxon>
        <taxon>Bacillati</taxon>
        <taxon>Actinomycetota</taxon>
        <taxon>Actinomycetes</taxon>
        <taxon>Streptosporangiales</taxon>
        <taxon>Streptosporangiaceae</taxon>
        <taxon>Nonomuraea</taxon>
    </lineage>
</organism>
<protein>
    <submittedName>
        <fullName evidence="2">ATP-dependent DNA ligase</fullName>
    </submittedName>
</protein>
<sequence>MVYDVLRHRGRDVTGLPLRALLQELFAPVLAAGVLALGMQTLDEAEARSWYATMHVAGVEGLEIKATDSRYEGSARGWQKLKYRTSVEAVVSGYVGRPGRPSGLLPGRNGDRSLC</sequence>
<evidence type="ECO:0000313" key="3">
    <source>
        <dbReference type="Proteomes" id="UP000568380"/>
    </source>
</evidence>
<gene>
    <name evidence="2" type="ORF">HNR40_006999</name>
</gene>
<dbReference type="GO" id="GO:0003910">
    <property type="term" value="F:DNA ligase (ATP) activity"/>
    <property type="evidence" value="ECO:0007669"/>
    <property type="project" value="InterPro"/>
</dbReference>
<accession>A0A7W8EJC3</accession>
<keyword evidence="3" id="KW-1185">Reference proteome</keyword>
<reference evidence="2 3" key="1">
    <citation type="submission" date="2020-08" db="EMBL/GenBank/DDBJ databases">
        <title>Genomic Encyclopedia of Type Strains, Phase IV (KMG-IV): sequencing the most valuable type-strain genomes for metagenomic binning, comparative biology and taxonomic classification.</title>
        <authorList>
            <person name="Goeker M."/>
        </authorList>
    </citation>
    <scope>NUCLEOTIDE SEQUENCE [LARGE SCALE GENOMIC DNA]</scope>
    <source>
        <strain evidence="2 3">DSM 45385</strain>
    </source>
</reference>
<dbReference type="GO" id="GO:0006310">
    <property type="term" value="P:DNA recombination"/>
    <property type="evidence" value="ECO:0007669"/>
    <property type="project" value="InterPro"/>
</dbReference>
<dbReference type="Gene3D" id="3.30.470.30">
    <property type="entry name" value="DNA ligase/mRNA capping enzyme"/>
    <property type="match status" value="1"/>
</dbReference>
<name>A0A7W8EJC3_9ACTN</name>
<dbReference type="InterPro" id="IPR012310">
    <property type="entry name" value="DNA_ligase_ATP-dep_cent"/>
</dbReference>
<evidence type="ECO:0000259" key="1">
    <source>
        <dbReference type="Pfam" id="PF01068"/>
    </source>
</evidence>
<dbReference type="EMBL" id="JACHIN010000010">
    <property type="protein sequence ID" value="MBB5081504.1"/>
    <property type="molecule type" value="Genomic_DNA"/>
</dbReference>